<gene>
    <name evidence="11" type="ORF">RMAR00112_LOCUS10126</name>
    <name evidence="12" type="ORF">RMAR00112_LOCUS10132</name>
</gene>
<dbReference type="PROSITE" id="PS50042">
    <property type="entry name" value="CNMP_BINDING_3"/>
    <property type="match status" value="1"/>
</dbReference>
<feature type="region of interest" description="Disordered" evidence="8">
    <location>
        <begin position="582"/>
        <end position="603"/>
    </location>
</feature>
<feature type="domain" description="Cyclic nucleotide-binding" evidence="10">
    <location>
        <begin position="401"/>
        <end position="517"/>
    </location>
</feature>
<evidence type="ECO:0000256" key="7">
    <source>
        <dbReference type="ARBA" id="ARBA00023303"/>
    </source>
</evidence>
<feature type="transmembrane region" description="Helical" evidence="9">
    <location>
        <begin position="75"/>
        <end position="101"/>
    </location>
</feature>
<proteinExistence type="predicted"/>
<dbReference type="SUPFAM" id="SSF51206">
    <property type="entry name" value="cAMP-binding domain-like"/>
    <property type="match status" value="1"/>
</dbReference>
<dbReference type="Pfam" id="PF00520">
    <property type="entry name" value="Ion_trans"/>
    <property type="match status" value="1"/>
</dbReference>
<dbReference type="InterPro" id="IPR000595">
    <property type="entry name" value="cNMP-bd_dom"/>
</dbReference>
<name>A0A7S2ZM00_9RHOD</name>
<feature type="transmembrane region" description="Helical" evidence="9">
    <location>
        <begin position="268"/>
        <end position="285"/>
    </location>
</feature>
<feature type="transmembrane region" description="Helical" evidence="9">
    <location>
        <begin position="238"/>
        <end position="256"/>
    </location>
</feature>
<evidence type="ECO:0000256" key="1">
    <source>
        <dbReference type="ARBA" id="ARBA00004141"/>
    </source>
</evidence>
<sequence length="635" mass="73106">MDSTSERTQSEKKSVAFEPGLTASDFKHEEAVMAVLAENTGKVLESEDADVDTWQGRRIGRMKLPLMVDAKWRKWWDLLVCVILLYVATVSIFVICFYGILWIDSPLFWLERCIDVVWLADIVLNFLTSYQRGDRTWEMSLRKCSLRYLLGWFAVDIVSTIPWDIIGYTQEGEDASYWQILRLLRLLRLLKMAKLVRVVESSKLLVRVEVFFCVKYALLRIFLLVVGALFVAHWVACLFYFFAFVQIGIPGVVTWIDDLADASNNFEFYVASLYFSVYTITTIGYGDVTPNTTIERVYTTIIMLMGAAIFAYLLSNVNALVSDLNVQGAQYRLIMDQLSDYASSRQLDPQVHFKVRQYFKQIYRNSQLVSSDDVVLDSMTPELRCEVTISVYGPLVQKVEWFKDIDHRILGRLCTVVEQRTFSPNEHVYLEGDEPTGIYVIIHGSVSHFGANGRVLGETHDAEVFGIENVVLGRKRELTAITNGYVNTLFIERNRVLEALESSGQYDTVVHEEVQRLWKQAVIIAQEHAHFLHLANELYRFVRCLEQSQVNPARALTLVREKKKSKSLKEFFAQLAEDVSIPEDGATDRDSEDSIFDQPTSEERRRMQIDELRDKLRSSQQVLLECLERLDHLES</sequence>
<dbReference type="GO" id="GO:0016020">
    <property type="term" value="C:membrane"/>
    <property type="evidence" value="ECO:0007669"/>
    <property type="project" value="UniProtKB-SubCell"/>
</dbReference>
<evidence type="ECO:0000256" key="5">
    <source>
        <dbReference type="ARBA" id="ARBA00023065"/>
    </source>
</evidence>
<feature type="transmembrane region" description="Helical" evidence="9">
    <location>
        <begin position="210"/>
        <end position="232"/>
    </location>
</feature>
<dbReference type="InterPro" id="IPR018490">
    <property type="entry name" value="cNMP-bd_dom_sf"/>
</dbReference>
<dbReference type="CDD" id="cd00038">
    <property type="entry name" value="CAP_ED"/>
    <property type="match status" value="1"/>
</dbReference>
<dbReference type="PANTHER" id="PTHR47823:SF9">
    <property type="entry name" value="CHROMOSOME UNDETERMINED SCAFFOLD_10, WHOLE GENOME SHOTGUN SEQUENCE"/>
    <property type="match status" value="1"/>
</dbReference>
<comment type="subcellular location">
    <subcellularLocation>
        <location evidence="1">Membrane</location>
        <topology evidence="1">Multi-pass membrane protein</topology>
    </subcellularLocation>
</comment>
<keyword evidence="6 9" id="KW-0472">Membrane</keyword>
<evidence type="ECO:0000313" key="11">
    <source>
        <dbReference type="EMBL" id="CAE0042161.1"/>
    </source>
</evidence>
<keyword evidence="4 9" id="KW-1133">Transmembrane helix</keyword>
<dbReference type="SMART" id="SM00100">
    <property type="entry name" value="cNMP"/>
    <property type="match status" value="1"/>
</dbReference>
<evidence type="ECO:0000256" key="2">
    <source>
        <dbReference type="ARBA" id="ARBA00022448"/>
    </source>
</evidence>
<keyword evidence="5" id="KW-0406">Ion transport</keyword>
<dbReference type="GO" id="GO:0005249">
    <property type="term" value="F:voltage-gated potassium channel activity"/>
    <property type="evidence" value="ECO:0007669"/>
    <property type="project" value="InterPro"/>
</dbReference>
<feature type="transmembrane region" description="Helical" evidence="9">
    <location>
        <begin position="148"/>
        <end position="169"/>
    </location>
</feature>
<evidence type="ECO:0000313" key="12">
    <source>
        <dbReference type="EMBL" id="CAE0042167.1"/>
    </source>
</evidence>
<dbReference type="Gene3D" id="2.60.120.10">
    <property type="entry name" value="Jelly Rolls"/>
    <property type="match status" value="1"/>
</dbReference>
<evidence type="ECO:0000256" key="8">
    <source>
        <dbReference type="SAM" id="MobiDB-lite"/>
    </source>
</evidence>
<accession>A0A7S2ZM00</accession>
<evidence type="ECO:0000256" key="9">
    <source>
        <dbReference type="SAM" id="Phobius"/>
    </source>
</evidence>
<keyword evidence="7" id="KW-0407">Ion channel</keyword>
<dbReference type="PRINTS" id="PR01463">
    <property type="entry name" value="EAGCHANLFMLY"/>
</dbReference>
<dbReference type="InterPro" id="IPR005821">
    <property type="entry name" value="Ion_trans_dom"/>
</dbReference>
<evidence type="ECO:0000256" key="4">
    <source>
        <dbReference type="ARBA" id="ARBA00022989"/>
    </source>
</evidence>
<evidence type="ECO:0000256" key="6">
    <source>
        <dbReference type="ARBA" id="ARBA00023136"/>
    </source>
</evidence>
<evidence type="ECO:0000256" key="3">
    <source>
        <dbReference type="ARBA" id="ARBA00022692"/>
    </source>
</evidence>
<reference evidence="12" key="1">
    <citation type="submission" date="2021-01" db="EMBL/GenBank/DDBJ databases">
        <authorList>
            <person name="Corre E."/>
            <person name="Pelletier E."/>
            <person name="Niang G."/>
            <person name="Scheremetjew M."/>
            <person name="Finn R."/>
            <person name="Kale V."/>
            <person name="Holt S."/>
            <person name="Cochrane G."/>
            <person name="Meng A."/>
            <person name="Brown T."/>
            <person name="Cohen L."/>
        </authorList>
    </citation>
    <scope>NUCLEOTIDE SEQUENCE</scope>
    <source>
        <strain evidence="12">CCMP 769</strain>
    </source>
</reference>
<organism evidence="12">
    <name type="scientific">Rhodosorus marinus</name>
    <dbReference type="NCBI Taxonomy" id="101924"/>
    <lineage>
        <taxon>Eukaryota</taxon>
        <taxon>Rhodophyta</taxon>
        <taxon>Stylonematophyceae</taxon>
        <taxon>Stylonematales</taxon>
        <taxon>Stylonemataceae</taxon>
        <taxon>Rhodosorus</taxon>
    </lineage>
</organism>
<dbReference type="Gene3D" id="1.10.287.630">
    <property type="entry name" value="Helix hairpin bin"/>
    <property type="match status" value="1"/>
</dbReference>
<dbReference type="AlphaFoldDB" id="A0A7S2ZM00"/>
<keyword evidence="2" id="KW-0813">Transport</keyword>
<dbReference type="PANTHER" id="PTHR47823">
    <property type="entry name" value="ION_TRANS DOMAIN-CONTAINING PROTEIN"/>
    <property type="match status" value="1"/>
</dbReference>
<dbReference type="SUPFAM" id="SSF81324">
    <property type="entry name" value="Voltage-gated potassium channels"/>
    <property type="match status" value="1"/>
</dbReference>
<feature type="transmembrane region" description="Helical" evidence="9">
    <location>
        <begin position="297"/>
        <end position="314"/>
    </location>
</feature>
<evidence type="ECO:0000259" key="10">
    <source>
        <dbReference type="PROSITE" id="PS50042"/>
    </source>
</evidence>
<keyword evidence="3 9" id="KW-0812">Transmembrane</keyword>
<dbReference type="EMBL" id="HBHW01012929">
    <property type="protein sequence ID" value="CAE0042167.1"/>
    <property type="molecule type" value="Transcribed_RNA"/>
</dbReference>
<dbReference type="Pfam" id="PF00027">
    <property type="entry name" value="cNMP_binding"/>
    <property type="match status" value="1"/>
</dbReference>
<dbReference type="InterPro" id="IPR014710">
    <property type="entry name" value="RmlC-like_jellyroll"/>
</dbReference>
<feature type="transmembrane region" description="Helical" evidence="9">
    <location>
        <begin position="107"/>
        <end position="127"/>
    </location>
</feature>
<dbReference type="InterPro" id="IPR003938">
    <property type="entry name" value="K_chnl_volt-dep_EAG/ELK/ERG"/>
</dbReference>
<protein>
    <recommendedName>
        <fullName evidence="10">Cyclic nucleotide-binding domain-containing protein</fullName>
    </recommendedName>
</protein>
<dbReference type="Gene3D" id="1.10.287.70">
    <property type="match status" value="1"/>
</dbReference>
<dbReference type="EMBL" id="HBHW01012922">
    <property type="protein sequence ID" value="CAE0042161.1"/>
    <property type="molecule type" value="Transcribed_RNA"/>
</dbReference>